<proteinExistence type="predicted"/>
<evidence type="ECO:0000313" key="2">
    <source>
        <dbReference type="Proteomes" id="UP000056322"/>
    </source>
</evidence>
<dbReference type="KEGG" id="mbac:BN1209_1645"/>
<dbReference type="RefSeq" id="WP_045751728.1">
    <property type="nucleotide sequence ID" value="NZ_LN794158.1"/>
</dbReference>
<protein>
    <recommendedName>
        <fullName evidence="3">Methyltransferase type 11 domain-containing protein</fullName>
    </recommendedName>
</protein>
<dbReference type="SUPFAM" id="SSF53335">
    <property type="entry name" value="S-adenosyl-L-methionine-dependent methyltransferases"/>
    <property type="match status" value="1"/>
</dbReference>
<dbReference type="OrthoDB" id="9765084at2"/>
<dbReference type="Proteomes" id="UP000056322">
    <property type="component" value="Chromosome 1"/>
</dbReference>
<evidence type="ECO:0000313" key="1">
    <source>
        <dbReference type="EMBL" id="CEN56680.1"/>
    </source>
</evidence>
<sequence>MSSQNKFTTWKDRFQNTQNDYFQIGFECPEVRRAEFFNLREMDKKEFKKILEFPADGMMLNDLYPEAHIDRAELMEADFSAYQKHPIITDFFFNKIERNGYDAIMSITPIHHASDDEQRNYLSAAYECLSANGLLVVGEVFSGSKVAKFLDQFVNEFSINGHRGNYPNLSFKDEFEAAGFHDVEAKVMSCPWVFQDEDQMMIFVTKLLGLKAISRDFLLCNLKKWLGVFEDDNKFYLDWELMYFKGVK</sequence>
<keyword evidence="2" id="KW-1185">Reference proteome</keyword>
<dbReference type="EMBL" id="LN794158">
    <property type="protein sequence ID" value="CEN56680.1"/>
    <property type="molecule type" value="Genomic_DNA"/>
</dbReference>
<dbReference type="STRING" id="1581680.BN1209_1645"/>
<reference evidence="2" key="1">
    <citation type="submission" date="2014-12" db="EMBL/GenBank/DDBJ databases">
        <authorList>
            <person name="Salcher M.M."/>
        </authorList>
    </citation>
    <scope>NUCLEOTIDE SEQUENCE [LARGE SCALE GENOMIC DNA]</scope>
    <source>
        <strain evidence="2">MMS-10A-171</strain>
    </source>
</reference>
<gene>
    <name evidence="1" type="ORF">BN1209_1645</name>
</gene>
<dbReference type="InterPro" id="IPR029063">
    <property type="entry name" value="SAM-dependent_MTases_sf"/>
</dbReference>
<evidence type="ECO:0008006" key="3">
    <source>
        <dbReference type="Google" id="ProtNLM"/>
    </source>
</evidence>
<dbReference type="AlphaFoldDB" id="A0A0B7J025"/>
<accession>A0A0B7J025</accession>
<name>A0A0B7J025_9PROT</name>
<organism evidence="1 2">
    <name type="scientific">Candidatus Methylopumilus turicensis</name>
    <dbReference type="NCBI Taxonomy" id="1581680"/>
    <lineage>
        <taxon>Bacteria</taxon>
        <taxon>Pseudomonadati</taxon>
        <taxon>Pseudomonadota</taxon>
        <taxon>Betaproteobacteria</taxon>
        <taxon>Nitrosomonadales</taxon>
        <taxon>Methylophilaceae</taxon>
        <taxon>Candidatus Methylopumilus</taxon>
    </lineage>
</organism>
<dbReference type="HOGENOM" id="CLU_094871_0_0_4"/>
<dbReference type="Gene3D" id="3.40.50.150">
    <property type="entry name" value="Vaccinia Virus protein VP39"/>
    <property type="match status" value="1"/>
</dbReference>